<dbReference type="RefSeq" id="WP_169608248.1">
    <property type="nucleotide sequence ID" value="NZ_CP051682.1"/>
</dbReference>
<proteinExistence type="predicted"/>
<reference evidence="2 3" key="1">
    <citation type="submission" date="2020-04" db="EMBL/GenBank/DDBJ databases">
        <title>Genome sequencing of novel species.</title>
        <authorList>
            <person name="Heo J."/>
            <person name="Kim S.-J."/>
            <person name="Kim J.-S."/>
            <person name="Hong S.-B."/>
            <person name="Kwon S.-W."/>
        </authorList>
    </citation>
    <scope>NUCLEOTIDE SEQUENCE [LARGE SCALE GENOMIC DNA]</scope>
    <source>
        <strain evidence="2 3">F39-2</strain>
    </source>
</reference>
<accession>A0A7L5E008</accession>
<evidence type="ECO:0000313" key="3">
    <source>
        <dbReference type="Proteomes" id="UP000503278"/>
    </source>
</evidence>
<evidence type="ECO:0000256" key="1">
    <source>
        <dbReference type="SAM" id="Coils"/>
    </source>
</evidence>
<name>A0A7L5E008_9SPHI</name>
<dbReference type="EMBL" id="CP051682">
    <property type="protein sequence ID" value="QJD96702.1"/>
    <property type="molecule type" value="Genomic_DNA"/>
</dbReference>
<sequence>MKRDTSSKKIRELEKKLKRLEEEKEILNRAIDIADSQLHTDIRKKYLSLLSEATEQAQSKNGEPLDQ</sequence>
<feature type="coiled-coil region" evidence="1">
    <location>
        <begin position="3"/>
        <end position="37"/>
    </location>
</feature>
<dbReference type="AlphaFoldDB" id="A0A7L5E008"/>
<protein>
    <submittedName>
        <fullName evidence="2">Uncharacterized protein</fullName>
    </submittedName>
</protein>
<organism evidence="2 3">
    <name type="scientific">Mucilaginibacter robiniae</name>
    <dbReference type="NCBI Taxonomy" id="2728022"/>
    <lineage>
        <taxon>Bacteria</taxon>
        <taxon>Pseudomonadati</taxon>
        <taxon>Bacteroidota</taxon>
        <taxon>Sphingobacteriia</taxon>
        <taxon>Sphingobacteriales</taxon>
        <taxon>Sphingobacteriaceae</taxon>
        <taxon>Mucilaginibacter</taxon>
    </lineage>
</organism>
<evidence type="ECO:0000313" key="2">
    <source>
        <dbReference type="EMBL" id="QJD96702.1"/>
    </source>
</evidence>
<gene>
    <name evidence="2" type="ORF">HH214_12880</name>
</gene>
<dbReference type="Proteomes" id="UP000503278">
    <property type="component" value="Chromosome"/>
</dbReference>
<keyword evidence="1" id="KW-0175">Coiled coil</keyword>
<dbReference type="KEGG" id="mrob:HH214_12880"/>
<keyword evidence="3" id="KW-1185">Reference proteome</keyword>